<accession>A0AAD4QBT9</accession>
<dbReference type="GO" id="GO:0006281">
    <property type="term" value="P:DNA repair"/>
    <property type="evidence" value="ECO:0007669"/>
    <property type="project" value="InterPro"/>
</dbReference>
<gene>
    <name evidence="4" type="ORF">EDB92DRAFT_1101095</name>
</gene>
<keyword evidence="5" id="KW-1185">Reference proteome</keyword>
<sequence>MSDEFTSPRVNAARIKDYQGSGHPVRVTGKVLNVRFCPDHRATRVAVTHLHDLFFSPQFSDDETHLVMEASDGGHVKVLLPAPPQPHNVTDTFVEIIGTAVDASTIKFMACINMGPKLDLALVNQVVELTFDPKFRGRLF</sequence>
<dbReference type="GO" id="GO:0006260">
    <property type="term" value="P:DNA replication"/>
    <property type="evidence" value="ECO:0007669"/>
    <property type="project" value="InterPro"/>
</dbReference>
<evidence type="ECO:0000256" key="1">
    <source>
        <dbReference type="ARBA" id="ARBA00004123"/>
    </source>
</evidence>
<evidence type="ECO:0000313" key="5">
    <source>
        <dbReference type="Proteomes" id="UP001201163"/>
    </source>
</evidence>
<evidence type="ECO:0000256" key="2">
    <source>
        <dbReference type="ARBA" id="ARBA00009761"/>
    </source>
</evidence>
<dbReference type="GO" id="GO:0031981">
    <property type="term" value="C:nuclear lumen"/>
    <property type="evidence" value="ECO:0007669"/>
    <property type="project" value="UniProtKB-ARBA"/>
</dbReference>
<dbReference type="GO" id="GO:0003677">
    <property type="term" value="F:DNA binding"/>
    <property type="evidence" value="ECO:0007669"/>
    <property type="project" value="InterPro"/>
</dbReference>
<dbReference type="Proteomes" id="UP001201163">
    <property type="component" value="Unassembled WGS sequence"/>
</dbReference>
<comment type="similarity">
    <text evidence="2">Belongs to the replication factor A protein 3 family.</text>
</comment>
<dbReference type="AlphaFoldDB" id="A0AAD4QBT9"/>
<comment type="caution">
    <text evidence="4">The sequence shown here is derived from an EMBL/GenBank/DDBJ whole genome shotgun (WGS) entry which is preliminary data.</text>
</comment>
<name>A0AAD4QBT9_9AGAM</name>
<dbReference type="Pfam" id="PF08661">
    <property type="entry name" value="Rep_fac-A_3"/>
    <property type="match status" value="1"/>
</dbReference>
<dbReference type="Gene3D" id="2.40.50.140">
    <property type="entry name" value="Nucleic acid-binding proteins"/>
    <property type="match status" value="1"/>
</dbReference>
<keyword evidence="3" id="KW-0539">Nucleus</keyword>
<dbReference type="InterPro" id="IPR013970">
    <property type="entry name" value="Rfa2"/>
</dbReference>
<evidence type="ECO:0008006" key="6">
    <source>
        <dbReference type="Google" id="ProtNLM"/>
    </source>
</evidence>
<evidence type="ECO:0000256" key="3">
    <source>
        <dbReference type="ARBA" id="ARBA00023242"/>
    </source>
</evidence>
<protein>
    <recommendedName>
        <fullName evidence="6">Replication factor A protein 3</fullName>
    </recommendedName>
</protein>
<dbReference type="InterPro" id="IPR012340">
    <property type="entry name" value="NA-bd_OB-fold"/>
</dbReference>
<evidence type="ECO:0000313" key="4">
    <source>
        <dbReference type="EMBL" id="KAH8987872.1"/>
    </source>
</evidence>
<dbReference type="EMBL" id="JAKELL010000045">
    <property type="protein sequence ID" value="KAH8987872.1"/>
    <property type="molecule type" value="Genomic_DNA"/>
</dbReference>
<comment type="subcellular location">
    <subcellularLocation>
        <location evidence="1">Nucleus</location>
    </subcellularLocation>
</comment>
<reference evidence="4" key="1">
    <citation type="submission" date="2022-01" db="EMBL/GenBank/DDBJ databases">
        <title>Comparative genomics reveals a dynamic genome evolution in the ectomycorrhizal milk-cap (Lactarius) mushrooms.</title>
        <authorList>
            <consortium name="DOE Joint Genome Institute"/>
            <person name="Lebreton A."/>
            <person name="Tang N."/>
            <person name="Kuo A."/>
            <person name="LaButti K."/>
            <person name="Drula E."/>
            <person name="Barry K."/>
            <person name="Clum A."/>
            <person name="Lipzen A."/>
            <person name="Mousain D."/>
            <person name="Ng V."/>
            <person name="Wang R."/>
            <person name="Wang X."/>
            <person name="Dai Y."/>
            <person name="Henrissat B."/>
            <person name="Grigoriev I.V."/>
            <person name="Guerin-Laguette A."/>
            <person name="Yu F."/>
            <person name="Martin F.M."/>
        </authorList>
    </citation>
    <scope>NUCLEOTIDE SEQUENCE</scope>
    <source>
        <strain evidence="4">QP</strain>
    </source>
</reference>
<dbReference type="GO" id="GO:0006310">
    <property type="term" value="P:DNA recombination"/>
    <property type="evidence" value="ECO:0007669"/>
    <property type="project" value="InterPro"/>
</dbReference>
<organism evidence="4 5">
    <name type="scientific">Lactarius akahatsu</name>
    <dbReference type="NCBI Taxonomy" id="416441"/>
    <lineage>
        <taxon>Eukaryota</taxon>
        <taxon>Fungi</taxon>
        <taxon>Dikarya</taxon>
        <taxon>Basidiomycota</taxon>
        <taxon>Agaricomycotina</taxon>
        <taxon>Agaricomycetes</taxon>
        <taxon>Russulales</taxon>
        <taxon>Russulaceae</taxon>
        <taxon>Lactarius</taxon>
    </lineage>
</organism>
<proteinExistence type="inferred from homology"/>